<evidence type="ECO:0000256" key="1">
    <source>
        <dbReference type="ARBA" id="ARBA00022670"/>
    </source>
</evidence>
<keyword evidence="11" id="KW-1185">Reference proteome</keyword>
<comment type="subcellular location">
    <subcellularLocation>
        <location evidence="8">Periplasm</location>
    </subcellularLocation>
</comment>
<dbReference type="InterPro" id="IPR011990">
    <property type="entry name" value="TPR-like_helical_dom_sf"/>
</dbReference>
<dbReference type="CDD" id="cd07333">
    <property type="entry name" value="M48C_bepA_like"/>
    <property type="match status" value="1"/>
</dbReference>
<evidence type="ECO:0000256" key="5">
    <source>
        <dbReference type="ARBA" id="ARBA00022801"/>
    </source>
</evidence>
<accession>A0ABW1XJ79</accession>
<dbReference type="InterPro" id="IPR030873">
    <property type="entry name" value="Protease_BepA"/>
</dbReference>
<keyword evidence="5 8" id="KW-0378">Hydrolase</keyword>
<dbReference type="GO" id="GO:0008237">
    <property type="term" value="F:metallopeptidase activity"/>
    <property type="evidence" value="ECO:0007669"/>
    <property type="project" value="UniProtKB-KW"/>
</dbReference>
<organism evidence="10 11">
    <name type="scientific">Pseudobowmanella zhangzhouensis</name>
    <dbReference type="NCBI Taxonomy" id="1537679"/>
    <lineage>
        <taxon>Bacteria</taxon>
        <taxon>Pseudomonadati</taxon>
        <taxon>Pseudomonadota</taxon>
        <taxon>Gammaproteobacteria</taxon>
        <taxon>Alteromonadales</taxon>
        <taxon>Alteromonadaceae</taxon>
    </lineage>
</organism>
<gene>
    <name evidence="10" type="ORF">ACFP85_08940</name>
</gene>
<dbReference type="Pfam" id="PF14559">
    <property type="entry name" value="TPR_19"/>
    <property type="match status" value="1"/>
</dbReference>
<dbReference type="Gene3D" id="3.30.2010.10">
    <property type="entry name" value="Metalloproteases ('zincins'), catalytic domain"/>
    <property type="match status" value="1"/>
</dbReference>
<feature type="binding site" evidence="8">
    <location>
        <position position="139"/>
    </location>
    <ligand>
        <name>Zn(2+)</name>
        <dbReference type="ChEBI" id="CHEBI:29105"/>
        <note>catalytic</note>
    </ligand>
</feature>
<sequence precursor="true">MKRVAGMFRTSLIVLALFANGAMAQTSPLGHQKNQLPEIGVVASNAISIDRERTIGDAYMRQLRAQAPIVNDPLLEEYLQDLGNRLVTQADNVKFPFRFFWINNSDINAFAFFGGHVAVHTGLLIAADNESELASVLAHEITHVTQRHIARSIEASQNNSPLQMLSMLGGVLVSMANPEAGMAILGAGMAGAQQAAINYTRDNEKEADRIGIQMLSKSGFDPNAAGTFFGKLAERYRYKSKPPAFLLTHPLPESRIADARSRADMYAVPPQSRQVSESFALAKVRVLARYSDDVANNRDYFEKIQNHPLPAWQQAGTYGLVLLDFADEKYAQAEKTLAGLLAAQPDNLFFIDAMTDILLEQKRVDDAIALLDPMAKRMPRNRVVSLNLANALIKGRQYERAIALLKDYLLINPEHTLSYQLLADAYSESKQKMEMHQARAEFFALLSVYPKAIDELQTAYNFTGEQRLEQQRIRARIDQLREAERKLKSL</sequence>
<dbReference type="InterPro" id="IPR051156">
    <property type="entry name" value="Mito/Outer_Membr_Metalloprot"/>
</dbReference>
<keyword evidence="6 8" id="KW-0862">Zinc</keyword>
<evidence type="ECO:0000256" key="3">
    <source>
        <dbReference type="ARBA" id="ARBA00022729"/>
    </source>
</evidence>
<keyword evidence="7 8" id="KW-0482">Metalloprotease</keyword>
<feature type="active site" description="Proton donor" evidence="8">
    <location>
        <position position="208"/>
    </location>
</feature>
<feature type="domain" description="Peptidase M48" evidence="9">
    <location>
        <begin position="74"/>
        <end position="262"/>
    </location>
</feature>
<evidence type="ECO:0000256" key="7">
    <source>
        <dbReference type="ARBA" id="ARBA00023049"/>
    </source>
</evidence>
<reference evidence="11" key="1">
    <citation type="journal article" date="2019" name="Int. J. Syst. Evol. Microbiol.">
        <title>The Global Catalogue of Microorganisms (GCM) 10K type strain sequencing project: providing services to taxonomists for standard genome sequencing and annotation.</title>
        <authorList>
            <consortium name="The Broad Institute Genomics Platform"/>
            <consortium name="The Broad Institute Genome Sequencing Center for Infectious Disease"/>
            <person name="Wu L."/>
            <person name="Ma J."/>
        </authorList>
    </citation>
    <scope>NUCLEOTIDE SEQUENCE [LARGE SCALE GENOMIC DNA]</scope>
    <source>
        <strain evidence="11">CGMCC 1.16031</strain>
    </source>
</reference>
<dbReference type="InterPro" id="IPR001915">
    <property type="entry name" value="Peptidase_M48"/>
</dbReference>
<evidence type="ECO:0000313" key="10">
    <source>
        <dbReference type="EMBL" id="MFC6440272.1"/>
    </source>
</evidence>
<keyword evidence="2 8" id="KW-0479">Metal-binding</keyword>
<dbReference type="RefSeq" id="WP_131258074.1">
    <property type="nucleotide sequence ID" value="NZ_JBHSUS010000001.1"/>
</dbReference>
<protein>
    <recommendedName>
        <fullName evidence="8">Putative beta-barrel assembly-enhancing protease</fullName>
        <ecNumber evidence="8">3.4.-.-</ecNumber>
    </recommendedName>
</protein>
<evidence type="ECO:0000256" key="6">
    <source>
        <dbReference type="ARBA" id="ARBA00022833"/>
    </source>
</evidence>
<proteinExistence type="inferred from homology"/>
<comment type="caution">
    <text evidence="10">The sequence shown here is derived from an EMBL/GenBank/DDBJ whole genome shotgun (WGS) entry which is preliminary data.</text>
</comment>
<feature type="binding site" evidence="8">
    <location>
        <position position="204"/>
    </location>
    <ligand>
        <name>Zn(2+)</name>
        <dbReference type="ChEBI" id="CHEBI:29105"/>
        <note>catalytic</note>
    </ligand>
</feature>
<comment type="cofactor">
    <cofactor evidence="8">
        <name>Zn(2+)</name>
        <dbReference type="ChEBI" id="CHEBI:29105"/>
    </cofactor>
    <text evidence="8">Binds 1 zinc ion per subunit.</text>
</comment>
<dbReference type="Gene3D" id="1.25.40.10">
    <property type="entry name" value="Tetratricopeptide repeat domain"/>
    <property type="match status" value="1"/>
</dbReference>
<evidence type="ECO:0000256" key="4">
    <source>
        <dbReference type="ARBA" id="ARBA00022764"/>
    </source>
</evidence>
<name>A0ABW1XJ79_9ALTE</name>
<evidence type="ECO:0000313" key="11">
    <source>
        <dbReference type="Proteomes" id="UP001596364"/>
    </source>
</evidence>
<feature type="chain" id="PRO_5044915796" description="Putative beta-barrel assembly-enhancing protease" evidence="8">
    <location>
        <begin position="25"/>
        <end position="490"/>
    </location>
</feature>
<dbReference type="PANTHER" id="PTHR22726:SF1">
    <property type="entry name" value="METALLOENDOPEPTIDASE OMA1, MITOCHONDRIAL"/>
    <property type="match status" value="1"/>
</dbReference>
<feature type="active site" evidence="8">
    <location>
        <position position="140"/>
    </location>
</feature>
<feature type="binding site" evidence="8">
    <location>
        <position position="143"/>
    </location>
    <ligand>
        <name>Zn(2+)</name>
        <dbReference type="ChEBI" id="CHEBI:29105"/>
        <note>catalytic</note>
    </ligand>
</feature>
<dbReference type="SUPFAM" id="SSF48452">
    <property type="entry name" value="TPR-like"/>
    <property type="match status" value="1"/>
</dbReference>
<keyword evidence="4 8" id="KW-0574">Periplasm</keyword>
<dbReference type="Proteomes" id="UP001596364">
    <property type="component" value="Unassembled WGS sequence"/>
</dbReference>
<evidence type="ECO:0000259" key="9">
    <source>
        <dbReference type="Pfam" id="PF01435"/>
    </source>
</evidence>
<dbReference type="EC" id="3.4.-.-" evidence="8"/>
<comment type="similarity">
    <text evidence="8">Belongs to the peptidase M48 family. BepA subfamily.</text>
</comment>
<keyword evidence="1 8" id="KW-0645">Protease</keyword>
<dbReference type="PANTHER" id="PTHR22726">
    <property type="entry name" value="METALLOENDOPEPTIDASE OMA1"/>
    <property type="match status" value="1"/>
</dbReference>
<keyword evidence="3 8" id="KW-0732">Signal</keyword>
<feature type="signal peptide" evidence="8">
    <location>
        <begin position="1"/>
        <end position="24"/>
    </location>
</feature>
<comment type="function">
    <text evidence="8">Functions as both a chaperone and a metalloprotease. Maintains the integrity of the outer membrane by promoting either the assembly or the elimination of outer membrane proteins, depending on their folding state.</text>
</comment>
<evidence type="ECO:0000256" key="8">
    <source>
        <dbReference type="HAMAP-Rule" id="MF_00997"/>
    </source>
</evidence>
<dbReference type="EMBL" id="JBHSUS010000001">
    <property type="protein sequence ID" value="MFC6440272.1"/>
    <property type="molecule type" value="Genomic_DNA"/>
</dbReference>
<evidence type="ECO:0000256" key="2">
    <source>
        <dbReference type="ARBA" id="ARBA00022723"/>
    </source>
</evidence>
<dbReference type="HAMAP" id="MF_00997">
    <property type="entry name" value="Protease_BepA"/>
    <property type="match status" value="1"/>
</dbReference>
<dbReference type="Pfam" id="PF01435">
    <property type="entry name" value="Peptidase_M48"/>
    <property type="match status" value="1"/>
</dbReference>